<evidence type="ECO:0000313" key="1">
    <source>
        <dbReference type="EMBL" id="RSU07360.1"/>
    </source>
</evidence>
<accession>A0A430AHH1</accession>
<organism evidence="1 2">
    <name type="scientific">Vagococcus entomophilus</name>
    <dbReference type="NCBI Taxonomy" id="1160095"/>
    <lineage>
        <taxon>Bacteria</taxon>
        <taxon>Bacillati</taxon>
        <taxon>Bacillota</taxon>
        <taxon>Bacilli</taxon>
        <taxon>Lactobacillales</taxon>
        <taxon>Enterococcaceae</taxon>
        <taxon>Vagococcus</taxon>
    </lineage>
</organism>
<protein>
    <submittedName>
        <fullName evidence="1">Uncharacterized protein</fullName>
    </submittedName>
</protein>
<keyword evidence="2" id="KW-1185">Reference proteome</keyword>
<sequence>MAACGKNKQTVKTTSTAASAVIKDSSIATKSTSVQTFVSQQASSFLGYSDEQIENARVIEALVHSYGTRQQPIERAVHKNPEHTAVFPYTVSVSMDYESITLSFSTDGTMAGTIIVTYQANHDGAITFYKNPNQCPCQPTTIKMWRG</sequence>
<dbReference type="Proteomes" id="UP000288669">
    <property type="component" value="Unassembled WGS sequence"/>
</dbReference>
<name>A0A430AHH1_9ENTE</name>
<evidence type="ECO:0000313" key="2">
    <source>
        <dbReference type="Proteomes" id="UP000288669"/>
    </source>
</evidence>
<proteinExistence type="predicted"/>
<comment type="caution">
    <text evidence="1">The sequence shown here is derived from an EMBL/GenBank/DDBJ whole genome shotgun (WGS) entry which is preliminary data.</text>
</comment>
<dbReference type="AlphaFoldDB" id="A0A430AHH1"/>
<gene>
    <name evidence="1" type="ORF">CBF30_08915</name>
</gene>
<dbReference type="EMBL" id="NGJZ01000002">
    <property type="protein sequence ID" value="RSU07360.1"/>
    <property type="molecule type" value="Genomic_DNA"/>
</dbReference>
<reference evidence="1 2" key="1">
    <citation type="submission" date="2017-05" db="EMBL/GenBank/DDBJ databases">
        <title>Vagococcus spp. assemblies.</title>
        <authorList>
            <person name="Gulvik C.A."/>
        </authorList>
    </citation>
    <scope>NUCLEOTIDE SEQUENCE [LARGE SCALE GENOMIC DNA]</scope>
    <source>
        <strain evidence="1 2">DSM 24756</strain>
    </source>
</reference>